<feature type="transmembrane region" description="Helical" evidence="9">
    <location>
        <begin position="752"/>
        <end position="771"/>
    </location>
</feature>
<reference evidence="11" key="1">
    <citation type="submission" date="2022-10" db="EMBL/GenBank/DDBJ databases">
        <authorList>
            <person name="Chen Y."/>
            <person name="Dougan E. K."/>
            <person name="Chan C."/>
            <person name="Rhodes N."/>
            <person name="Thang M."/>
        </authorList>
    </citation>
    <scope>NUCLEOTIDE SEQUENCE</scope>
</reference>
<proteinExistence type="predicted"/>
<dbReference type="Gene3D" id="1.10.630.10">
    <property type="entry name" value="Cytochrome P450"/>
    <property type="match status" value="2"/>
</dbReference>
<reference evidence="12" key="2">
    <citation type="submission" date="2024-04" db="EMBL/GenBank/DDBJ databases">
        <authorList>
            <person name="Chen Y."/>
            <person name="Shah S."/>
            <person name="Dougan E. K."/>
            <person name="Thang M."/>
            <person name="Chan C."/>
        </authorList>
    </citation>
    <scope>NUCLEOTIDE SEQUENCE [LARGE SCALE GENOMIC DNA]</scope>
</reference>
<evidence type="ECO:0000256" key="5">
    <source>
        <dbReference type="ARBA" id="ARBA00022989"/>
    </source>
</evidence>
<dbReference type="GO" id="GO:0004497">
    <property type="term" value="F:monooxygenase activity"/>
    <property type="evidence" value="ECO:0007669"/>
    <property type="project" value="InterPro"/>
</dbReference>
<dbReference type="PRINTS" id="PR00603">
    <property type="entry name" value="CYTOCHROMEC1"/>
</dbReference>
<evidence type="ECO:0000256" key="1">
    <source>
        <dbReference type="ARBA" id="ARBA00004370"/>
    </source>
</evidence>
<dbReference type="Gene3D" id="1.10.760.10">
    <property type="entry name" value="Cytochrome c-like domain"/>
    <property type="match status" value="2"/>
</dbReference>
<evidence type="ECO:0000313" key="13">
    <source>
        <dbReference type="Proteomes" id="UP001152797"/>
    </source>
</evidence>
<organism evidence="11">
    <name type="scientific">Cladocopium goreaui</name>
    <dbReference type="NCBI Taxonomy" id="2562237"/>
    <lineage>
        <taxon>Eukaryota</taxon>
        <taxon>Sar</taxon>
        <taxon>Alveolata</taxon>
        <taxon>Dinophyceae</taxon>
        <taxon>Suessiales</taxon>
        <taxon>Symbiodiniaceae</taxon>
        <taxon>Cladocopium</taxon>
    </lineage>
</organism>
<evidence type="ECO:0000256" key="9">
    <source>
        <dbReference type="SAM" id="Phobius"/>
    </source>
</evidence>
<feature type="transmembrane region" description="Helical" evidence="9">
    <location>
        <begin position="77"/>
        <end position="100"/>
    </location>
</feature>
<dbReference type="OrthoDB" id="4882at2759"/>
<feature type="transmembrane region" description="Helical" evidence="9">
    <location>
        <begin position="792"/>
        <end position="811"/>
    </location>
</feature>
<dbReference type="EMBL" id="CAMXCT020002875">
    <property type="protein sequence ID" value="CAL1154393.1"/>
    <property type="molecule type" value="Genomic_DNA"/>
</dbReference>
<dbReference type="Proteomes" id="UP001152797">
    <property type="component" value="Unassembled WGS sequence"/>
</dbReference>
<dbReference type="SUPFAM" id="SSF48264">
    <property type="entry name" value="Cytochrome P450"/>
    <property type="match status" value="4"/>
</dbReference>
<evidence type="ECO:0000313" key="11">
    <source>
        <dbReference type="EMBL" id="CAI4001018.1"/>
    </source>
</evidence>
<accession>A0A9P1D208</accession>
<sequence length="1317" mass="147875">MAQRLSQRKTQLCCWSAPDTEPLMQATHGLMPPTGKGLPNPLCGAHGTFMFIVIAAVAMAIVDALFLQTWWVLPLAILTPFFFVLVYLTGILALPQFGLWSTSSRLQIPLMQHPDYMFSRIVMPWVNFGQGLNMCSNSWCQELRQSLGKTYVMAGMVGFADYEAVALTLKSSQVRTSYLGAQPLTNLPQVDREIFLLGLANTETGCLHNKFVACFYHYMFNVGFAERVKSEKAKRFWDQLVEDYKNMPHGEGEQFYNEDDKGLRGFLIRYFFYVMLETDTEDPEIMKDLVTMMRGDQPIAWCYLWPMAVANLYGSVIRAVDDRIFNSAVMTKFVEGQEKFGKMTRLELTRLTTCIMRLAAITGTMQLAKTVTGGLTMPPFADMEKIDVAAEWDKLDLNDTHMLENFCLEVARLFPPVSSVHHIATEPFSVVLQGQTVDFPAGTKILVPTNLAMTEKETWGVNVFKFDPTRPDLREKNMVFANVGKDIPGSAWICAVQKSFAGKNLALDTCVEILRALSSVRLVQEPRLQAMAFVAKRFARSITGATALGGAAALVNFTSAPARCDDKDPPHAPRYPFWVKSIFHAHEIPSVRRGYEVYRQVCATCHSMKQLHFRHLSNFVLPEKRMKEIAASYDVVDGPNDEGEMFTRPGILVDAFPSPYPNEEDPPAGIEVRDGLYYNVQLVSDIWRWAKDGDECLEEVVRGLIGMPNPLHSDGLVDYEDGTPCTKSQMAKDVVNFLCWAAEPAHDERKLIGLKAISACAVGTFIVGFWYRSMWIGFKTRRIDFTKAVMCGPRFCVIAAVTSCLMIASLPDKGSNFLSSKLDLPSAASNGLMPPTSKMSIVDAVLLHFWWVPGQRQGHSVQNVESCDDRLVIPIALLVVPFLFALVYTTMILASPQFGMWSTSSRLQIPLMQHPGCLLSRIVMPWINFGQGLNMCSNAWCHNIRENLGKTYVMAGMVVFADFEAVALTLKSTQVRTQYLGAQPLTNVPKVDRAIFILGLANVEKGNLHEKFVACFYHYMFNVGFAERVKSEKAKRFWDQLAEDYKNMPHGQGEQFYTEDAKGLRGFFIRYFFYVMLETDTEDPAIMKDLVAMMRGDEPIGYCYLWPMAIVNWYGSIIKAVDNRIFNSAVMSKFVEGEERFGSMTKLELTRLTTCIMRLAAITGTLQLAKTITGGLSMPAYADMDKIDVVAEWDKLNLRDTHMLENFCLEVARLFPPVSSVHHVATEPFSAVLQGRTVDFPAGTKILVPTNLAMTEKETWGVDAFKFDLTRPHLREKSMVFANVGKAGSRICPGMNLALDTCVEILRVLGKVRREGK</sequence>
<dbReference type="Pfam" id="PF00067">
    <property type="entry name" value="p450"/>
    <property type="match status" value="2"/>
</dbReference>
<dbReference type="InterPro" id="IPR036396">
    <property type="entry name" value="Cyt_P450_sf"/>
</dbReference>
<evidence type="ECO:0000256" key="7">
    <source>
        <dbReference type="ARBA" id="ARBA00023136"/>
    </source>
</evidence>
<feature type="binding site" description="covalent" evidence="8">
    <location>
        <position position="605"/>
    </location>
    <ligand>
        <name>heme c</name>
        <dbReference type="ChEBI" id="CHEBI:61717"/>
    </ligand>
</feature>
<comment type="subcellular location">
    <subcellularLocation>
        <location evidence="1">Membrane</location>
    </subcellularLocation>
</comment>
<feature type="binding site" description="covalent" evidence="8">
    <location>
        <position position="707"/>
    </location>
    <ligand>
        <name>heme c</name>
        <dbReference type="ChEBI" id="CHEBI:61717"/>
    </ligand>
</feature>
<evidence type="ECO:0000256" key="6">
    <source>
        <dbReference type="ARBA" id="ARBA00023004"/>
    </source>
</evidence>
<evidence type="ECO:0000256" key="8">
    <source>
        <dbReference type="PIRSR" id="PIRSR602326-1"/>
    </source>
</evidence>
<dbReference type="InterPro" id="IPR036909">
    <property type="entry name" value="Cyt_c-like_dom_sf"/>
</dbReference>
<dbReference type="GO" id="GO:0005506">
    <property type="term" value="F:iron ion binding"/>
    <property type="evidence" value="ECO:0007669"/>
    <property type="project" value="InterPro"/>
</dbReference>
<dbReference type="GO" id="GO:0016705">
    <property type="term" value="F:oxidoreductase activity, acting on paired donors, with incorporation or reduction of molecular oxygen"/>
    <property type="evidence" value="ECO:0007669"/>
    <property type="project" value="InterPro"/>
</dbReference>
<keyword evidence="7 9" id="KW-0472">Membrane</keyword>
<dbReference type="EMBL" id="CAMXCT030002875">
    <property type="protein sequence ID" value="CAL4788330.1"/>
    <property type="molecule type" value="Genomic_DNA"/>
</dbReference>
<feature type="transmembrane region" description="Helical" evidence="9">
    <location>
        <begin position="871"/>
        <end position="894"/>
    </location>
</feature>
<dbReference type="GO" id="GO:0009055">
    <property type="term" value="F:electron transfer activity"/>
    <property type="evidence" value="ECO:0007669"/>
    <property type="project" value="InterPro"/>
</dbReference>
<feature type="transmembrane region" description="Helical" evidence="9">
    <location>
        <begin position="49"/>
        <end position="71"/>
    </location>
</feature>
<keyword evidence="13" id="KW-1185">Reference proteome</keyword>
<protein>
    <recommendedName>
        <fullName evidence="10">Cytochrome c domain-containing protein</fullName>
    </recommendedName>
</protein>
<keyword evidence="6 8" id="KW-0408">Iron</keyword>
<evidence type="ECO:0000256" key="4">
    <source>
        <dbReference type="ARBA" id="ARBA00022723"/>
    </source>
</evidence>
<evidence type="ECO:0000256" key="2">
    <source>
        <dbReference type="ARBA" id="ARBA00022617"/>
    </source>
</evidence>
<comment type="cofactor">
    <cofactor evidence="8">
        <name>heme c</name>
        <dbReference type="ChEBI" id="CHEBI:61717"/>
    </cofactor>
    <text evidence="8">Binds 1 heme c group covalently per subunit.</text>
</comment>
<dbReference type="GO" id="GO:0005739">
    <property type="term" value="C:mitochondrion"/>
    <property type="evidence" value="ECO:0007669"/>
    <property type="project" value="GOC"/>
</dbReference>
<dbReference type="InterPro" id="IPR002326">
    <property type="entry name" value="Cyt_c1"/>
</dbReference>
<feature type="binding site" description="covalent" evidence="8">
    <location>
        <position position="602"/>
    </location>
    <ligand>
        <name>heme c</name>
        <dbReference type="ChEBI" id="CHEBI:61717"/>
    </ligand>
</feature>
<dbReference type="PANTHER" id="PTHR10266">
    <property type="entry name" value="CYTOCHROME C1"/>
    <property type="match status" value="1"/>
</dbReference>
<evidence type="ECO:0000259" key="10">
    <source>
        <dbReference type="PROSITE" id="PS51007"/>
    </source>
</evidence>
<dbReference type="GO" id="GO:0006122">
    <property type="term" value="P:mitochondrial electron transport, ubiquinol to cytochrome c"/>
    <property type="evidence" value="ECO:0007669"/>
    <property type="project" value="TreeGrafter"/>
</dbReference>
<evidence type="ECO:0000256" key="3">
    <source>
        <dbReference type="ARBA" id="ARBA00022692"/>
    </source>
</evidence>
<dbReference type="GO" id="GO:0020037">
    <property type="term" value="F:heme binding"/>
    <property type="evidence" value="ECO:0007669"/>
    <property type="project" value="InterPro"/>
</dbReference>
<gene>
    <name evidence="11" type="ORF">C1SCF055_LOCUS27095</name>
</gene>
<keyword evidence="3 9" id="KW-0812">Transmembrane</keyword>
<dbReference type="Pfam" id="PF02167">
    <property type="entry name" value="Cytochrom_C1"/>
    <property type="match status" value="1"/>
</dbReference>
<feature type="transmembrane region" description="Helical" evidence="9">
    <location>
        <begin position="831"/>
        <end position="851"/>
    </location>
</feature>
<feature type="domain" description="Cytochrome c" evidence="10">
    <location>
        <begin position="589"/>
        <end position="724"/>
    </location>
</feature>
<dbReference type="PANTHER" id="PTHR10266:SF3">
    <property type="entry name" value="CYTOCHROME C1, HEME PROTEIN, MITOCHONDRIAL"/>
    <property type="match status" value="1"/>
</dbReference>
<feature type="binding site" description="covalent" evidence="8">
    <location>
        <position position="606"/>
    </location>
    <ligand>
        <name>heme c</name>
        <dbReference type="ChEBI" id="CHEBI:61717"/>
    </ligand>
</feature>
<dbReference type="InterPro" id="IPR009056">
    <property type="entry name" value="Cyt_c-like_dom"/>
</dbReference>
<dbReference type="Gene3D" id="1.20.5.100">
    <property type="entry name" value="Cytochrome c1, transmembrane anchor, C-terminal"/>
    <property type="match status" value="1"/>
</dbReference>
<keyword evidence="2 8" id="KW-0349">Heme</keyword>
<evidence type="ECO:0000313" key="12">
    <source>
        <dbReference type="EMBL" id="CAL1154393.1"/>
    </source>
</evidence>
<dbReference type="SUPFAM" id="SSF46626">
    <property type="entry name" value="Cytochrome c"/>
    <property type="match status" value="1"/>
</dbReference>
<keyword evidence="5 9" id="KW-1133">Transmembrane helix</keyword>
<dbReference type="PROSITE" id="PS51007">
    <property type="entry name" value="CYTC"/>
    <property type="match status" value="1"/>
</dbReference>
<comment type="caution">
    <text evidence="11">The sequence shown here is derived from an EMBL/GenBank/DDBJ whole genome shotgun (WGS) entry which is preliminary data.</text>
</comment>
<name>A0A9P1D208_9DINO</name>
<dbReference type="InterPro" id="IPR001128">
    <property type="entry name" value="Cyt_P450"/>
</dbReference>
<dbReference type="EMBL" id="CAMXCT010002875">
    <property type="protein sequence ID" value="CAI4001018.1"/>
    <property type="molecule type" value="Genomic_DNA"/>
</dbReference>
<dbReference type="GO" id="GO:0016020">
    <property type="term" value="C:membrane"/>
    <property type="evidence" value="ECO:0007669"/>
    <property type="project" value="UniProtKB-SubCell"/>
</dbReference>
<keyword evidence="4 8" id="KW-0479">Metal-binding</keyword>